<reference evidence="7" key="1">
    <citation type="submission" date="2021-02" db="EMBL/GenBank/DDBJ databases">
        <authorList>
            <person name="Nowell W R."/>
        </authorList>
    </citation>
    <scope>NUCLEOTIDE SEQUENCE</scope>
</reference>
<dbReference type="EMBL" id="CAJNOK010025475">
    <property type="protein sequence ID" value="CAF1390619.1"/>
    <property type="molecule type" value="Genomic_DNA"/>
</dbReference>
<evidence type="ECO:0000259" key="6">
    <source>
        <dbReference type="PROSITE" id="PS50102"/>
    </source>
</evidence>
<evidence type="ECO:0000256" key="1">
    <source>
        <dbReference type="ARBA" id="ARBA00004123"/>
    </source>
</evidence>
<dbReference type="Pfam" id="PF00076">
    <property type="entry name" value="RRM_1"/>
    <property type="match status" value="1"/>
</dbReference>
<dbReference type="CDD" id="cd12398">
    <property type="entry name" value="RRM_CSTF2_RNA15_like"/>
    <property type="match status" value="1"/>
</dbReference>
<dbReference type="GO" id="GO:0003729">
    <property type="term" value="F:mRNA binding"/>
    <property type="evidence" value="ECO:0007669"/>
    <property type="project" value="TreeGrafter"/>
</dbReference>
<dbReference type="InterPro" id="IPR025742">
    <property type="entry name" value="CSTF2_hinge"/>
</dbReference>
<accession>A0A813SLH7</accession>
<organism evidence="7 11">
    <name type="scientific">Didymodactylos carnosus</name>
    <dbReference type="NCBI Taxonomy" id="1234261"/>
    <lineage>
        <taxon>Eukaryota</taxon>
        <taxon>Metazoa</taxon>
        <taxon>Spiralia</taxon>
        <taxon>Gnathifera</taxon>
        <taxon>Rotifera</taxon>
        <taxon>Eurotatoria</taxon>
        <taxon>Bdelloidea</taxon>
        <taxon>Philodinida</taxon>
        <taxon>Philodinidae</taxon>
        <taxon>Didymodactylos</taxon>
    </lineage>
</organism>
<comment type="subcellular location">
    <subcellularLocation>
        <location evidence="1">Nucleus</location>
    </subcellularLocation>
</comment>
<evidence type="ECO:0000313" key="8">
    <source>
        <dbReference type="EMBL" id="CAF1390619.1"/>
    </source>
</evidence>
<dbReference type="AlphaFoldDB" id="A0A813SLH7"/>
<dbReference type="Pfam" id="PF14327">
    <property type="entry name" value="CSTF2_hinge"/>
    <property type="match status" value="1"/>
</dbReference>
<dbReference type="InterPro" id="IPR012677">
    <property type="entry name" value="Nucleotide-bd_a/b_plait_sf"/>
</dbReference>
<proteinExistence type="predicted"/>
<feature type="region of interest" description="Disordered" evidence="5">
    <location>
        <begin position="222"/>
        <end position="241"/>
    </location>
</feature>
<dbReference type="GO" id="GO:0031124">
    <property type="term" value="P:mRNA 3'-end processing"/>
    <property type="evidence" value="ECO:0007669"/>
    <property type="project" value="InterPro"/>
</dbReference>
<gene>
    <name evidence="7" type="ORF">GPM918_LOCUS3540</name>
    <name evidence="8" type="ORF">OVA965_LOCUS32555</name>
    <name evidence="9" type="ORF">SRO942_LOCUS3540</name>
    <name evidence="10" type="ORF">TMI583_LOCUS33413</name>
</gene>
<dbReference type="InterPro" id="IPR038192">
    <property type="entry name" value="CSTF_C_sf"/>
</dbReference>
<name>A0A813SLH7_9BILA</name>
<dbReference type="EMBL" id="CAJOBA010047180">
    <property type="protein sequence ID" value="CAF4198193.1"/>
    <property type="molecule type" value="Genomic_DNA"/>
</dbReference>
<evidence type="ECO:0000313" key="7">
    <source>
        <dbReference type="EMBL" id="CAF0801519.1"/>
    </source>
</evidence>
<dbReference type="Proteomes" id="UP000663829">
    <property type="component" value="Unassembled WGS sequence"/>
</dbReference>
<evidence type="ECO:0000313" key="9">
    <source>
        <dbReference type="EMBL" id="CAF3586549.1"/>
    </source>
</evidence>
<dbReference type="Gene3D" id="1.25.40.630">
    <property type="match status" value="1"/>
</dbReference>
<dbReference type="Gene3D" id="3.30.70.330">
    <property type="match status" value="1"/>
</dbReference>
<dbReference type="InterPro" id="IPR000504">
    <property type="entry name" value="RRM_dom"/>
</dbReference>
<dbReference type="EMBL" id="CAJNOQ010000441">
    <property type="protein sequence ID" value="CAF0801519.1"/>
    <property type="molecule type" value="Genomic_DNA"/>
</dbReference>
<comment type="caution">
    <text evidence="7">The sequence shown here is derived from an EMBL/GenBank/DDBJ whole genome shotgun (WGS) entry which is preliminary data.</text>
</comment>
<dbReference type="SMART" id="SM00360">
    <property type="entry name" value="RRM"/>
    <property type="match status" value="1"/>
</dbReference>
<dbReference type="InterPro" id="IPR035979">
    <property type="entry name" value="RBD_domain_sf"/>
</dbReference>
<keyword evidence="3" id="KW-0539">Nucleus</keyword>
<dbReference type="Gene3D" id="1.10.20.70">
    <property type="entry name" value="Transcription termination and cleavage factor, C-terminal domain"/>
    <property type="match status" value="1"/>
</dbReference>
<protein>
    <recommendedName>
        <fullName evidence="6">RRM domain-containing protein</fullName>
    </recommendedName>
</protein>
<evidence type="ECO:0000256" key="2">
    <source>
        <dbReference type="ARBA" id="ARBA00022884"/>
    </source>
</evidence>
<dbReference type="PANTHER" id="PTHR45735">
    <property type="entry name" value="CLEAVAGE STIMULATION FACTOR SUBUNIT 2"/>
    <property type="match status" value="1"/>
</dbReference>
<dbReference type="Proteomes" id="UP000677228">
    <property type="component" value="Unassembled WGS sequence"/>
</dbReference>
<keyword evidence="2 4" id="KW-0694">RNA-binding</keyword>
<dbReference type="Proteomes" id="UP000682733">
    <property type="component" value="Unassembled WGS sequence"/>
</dbReference>
<dbReference type="FunFam" id="1.10.20.70:FF:000001">
    <property type="entry name" value="Cleavage stimulation factor subunit 2"/>
    <property type="match status" value="1"/>
</dbReference>
<dbReference type="SUPFAM" id="SSF54928">
    <property type="entry name" value="RNA-binding domain, RBD"/>
    <property type="match status" value="1"/>
</dbReference>
<dbReference type="Proteomes" id="UP000681722">
    <property type="component" value="Unassembled WGS sequence"/>
</dbReference>
<sequence>MSVEEKQARSVFVGNIPHGTTEDQMKEIFSVIGPVLSFRIVYDRETGNPKGYGFAEYQDIDMAQSAIRNLNGFEFGGRTLRVDKASSQADELRLLHQQTGGPPFESAYGANVSPDKVPEVIARTIANLPPEQVVDLMKHMQIIIKEYSGEARNILIQNPQLTYAMLQAMVIMGLIQPSEAVNMLHKRPDVPQILPIIPNHSTTPAGLPVSATSQSMHIRPSLPVPNPSLSQSTSRTPFTTPPPVIPPPLPPPPPFTFNQPTIPSMGYQSPVSIPMPMPPLPQSHTSPGSNVSNMSRTDQEKAHLLMQVLQLSDAQIAQLPPDQRTSIMLLKEQIAKSGHGPPM</sequence>
<dbReference type="OrthoDB" id="272703at2759"/>
<evidence type="ECO:0000313" key="10">
    <source>
        <dbReference type="EMBL" id="CAF4198193.1"/>
    </source>
</evidence>
<dbReference type="InterPro" id="IPR026896">
    <property type="entry name" value="CSTF_C"/>
</dbReference>
<evidence type="ECO:0000313" key="11">
    <source>
        <dbReference type="Proteomes" id="UP000663829"/>
    </source>
</evidence>
<keyword evidence="11" id="KW-1185">Reference proteome</keyword>
<evidence type="ECO:0000256" key="3">
    <source>
        <dbReference type="ARBA" id="ARBA00023242"/>
    </source>
</evidence>
<dbReference type="PROSITE" id="PS50102">
    <property type="entry name" value="RRM"/>
    <property type="match status" value="1"/>
</dbReference>
<dbReference type="GO" id="GO:0005847">
    <property type="term" value="C:mRNA cleavage and polyadenylation specificity factor complex"/>
    <property type="evidence" value="ECO:0007669"/>
    <property type="project" value="TreeGrafter"/>
</dbReference>
<dbReference type="PANTHER" id="PTHR45735:SF2">
    <property type="entry name" value="CLEAVAGE STIMULATION FACTOR SUBUNIT 2"/>
    <property type="match status" value="1"/>
</dbReference>
<evidence type="ECO:0000256" key="4">
    <source>
        <dbReference type="PROSITE-ProRule" id="PRU00176"/>
    </source>
</evidence>
<dbReference type="Pfam" id="PF14304">
    <property type="entry name" value="CSTF_C"/>
    <property type="match status" value="1"/>
</dbReference>
<dbReference type="EMBL" id="CAJOBC010000441">
    <property type="protein sequence ID" value="CAF3586549.1"/>
    <property type="molecule type" value="Genomic_DNA"/>
</dbReference>
<evidence type="ECO:0000256" key="5">
    <source>
        <dbReference type="SAM" id="MobiDB-lite"/>
    </source>
</evidence>
<feature type="domain" description="RRM" evidence="6">
    <location>
        <begin position="9"/>
        <end position="87"/>
    </location>
</feature>